<evidence type="ECO:0000313" key="2">
    <source>
        <dbReference type="Proteomes" id="UP001190700"/>
    </source>
</evidence>
<comment type="caution">
    <text evidence="1">The sequence shown here is derived from an EMBL/GenBank/DDBJ whole genome shotgun (WGS) entry which is preliminary data.</text>
</comment>
<protein>
    <submittedName>
        <fullName evidence="1">Uncharacterized protein</fullName>
    </submittedName>
</protein>
<dbReference type="AlphaFoldDB" id="A0AAE0LE77"/>
<dbReference type="EMBL" id="LGRX02003806">
    <property type="protein sequence ID" value="KAK3281539.1"/>
    <property type="molecule type" value="Genomic_DNA"/>
</dbReference>
<proteinExistence type="predicted"/>
<sequence>MSEDLSNTHKRPRPISPPRQVEALVVDLEVVEDLLVEVEVVVDLEVVESASLARPPAGTPMRLALEVFPWFEEEKEEIKPLLWEIPHPWCPCVVMDNGGKVCVFGWTAVWLGCAGG</sequence>
<dbReference type="Proteomes" id="UP001190700">
    <property type="component" value="Unassembled WGS sequence"/>
</dbReference>
<accession>A0AAE0LE77</accession>
<name>A0AAE0LE77_9CHLO</name>
<keyword evidence="2" id="KW-1185">Reference proteome</keyword>
<evidence type="ECO:0000313" key="1">
    <source>
        <dbReference type="EMBL" id="KAK3281539.1"/>
    </source>
</evidence>
<reference evidence="1 2" key="1">
    <citation type="journal article" date="2015" name="Genome Biol. Evol.">
        <title>Comparative Genomics of a Bacterivorous Green Alga Reveals Evolutionary Causalities and Consequences of Phago-Mixotrophic Mode of Nutrition.</title>
        <authorList>
            <person name="Burns J.A."/>
            <person name="Paasch A."/>
            <person name="Narechania A."/>
            <person name="Kim E."/>
        </authorList>
    </citation>
    <scope>NUCLEOTIDE SEQUENCE [LARGE SCALE GENOMIC DNA]</scope>
    <source>
        <strain evidence="1 2">PLY_AMNH</strain>
    </source>
</reference>
<organism evidence="1 2">
    <name type="scientific">Cymbomonas tetramitiformis</name>
    <dbReference type="NCBI Taxonomy" id="36881"/>
    <lineage>
        <taxon>Eukaryota</taxon>
        <taxon>Viridiplantae</taxon>
        <taxon>Chlorophyta</taxon>
        <taxon>Pyramimonadophyceae</taxon>
        <taxon>Pyramimonadales</taxon>
        <taxon>Pyramimonadaceae</taxon>
        <taxon>Cymbomonas</taxon>
    </lineage>
</organism>
<gene>
    <name evidence="1" type="ORF">CYMTET_10669</name>
</gene>